<sequence>MKLHNRGSLVYMFFSVQVVFDQNICNILFASYRNQQGDFCL</sequence>
<name>A0A0A9HF00_ARUDO</name>
<dbReference type="AlphaFoldDB" id="A0A0A9HF00"/>
<evidence type="ECO:0000313" key="1">
    <source>
        <dbReference type="EMBL" id="JAE33421.1"/>
    </source>
</evidence>
<protein>
    <submittedName>
        <fullName evidence="1">Uncharacterized protein</fullName>
    </submittedName>
</protein>
<proteinExistence type="predicted"/>
<accession>A0A0A9HF00</accession>
<reference evidence="1" key="2">
    <citation type="journal article" date="2015" name="Data Brief">
        <title>Shoot transcriptome of the giant reed, Arundo donax.</title>
        <authorList>
            <person name="Barrero R.A."/>
            <person name="Guerrero F.D."/>
            <person name="Moolhuijzen P."/>
            <person name="Goolsby J.A."/>
            <person name="Tidwell J."/>
            <person name="Bellgard S.E."/>
            <person name="Bellgard M.I."/>
        </authorList>
    </citation>
    <scope>NUCLEOTIDE SEQUENCE</scope>
    <source>
        <tissue evidence="1">Shoot tissue taken approximately 20 cm above the soil surface</tissue>
    </source>
</reference>
<reference evidence="1" key="1">
    <citation type="submission" date="2014-09" db="EMBL/GenBank/DDBJ databases">
        <authorList>
            <person name="Magalhaes I.L.F."/>
            <person name="Oliveira U."/>
            <person name="Santos F.R."/>
            <person name="Vidigal T.H.D.A."/>
            <person name="Brescovit A.D."/>
            <person name="Santos A.J."/>
        </authorList>
    </citation>
    <scope>NUCLEOTIDE SEQUENCE</scope>
    <source>
        <tissue evidence="1">Shoot tissue taken approximately 20 cm above the soil surface</tissue>
    </source>
</reference>
<dbReference type="EMBL" id="GBRH01164475">
    <property type="protein sequence ID" value="JAE33421.1"/>
    <property type="molecule type" value="Transcribed_RNA"/>
</dbReference>
<organism evidence="1">
    <name type="scientific">Arundo donax</name>
    <name type="common">Giant reed</name>
    <name type="synonym">Donax arundinaceus</name>
    <dbReference type="NCBI Taxonomy" id="35708"/>
    <lineage>
        <taxon>Eukaryota</taxon>
        <taxon>Viridiplantae</taxon>
        <taxon>Streptophyta</taxon>
        <taxon>Embryophyta</taxon>
        <taxon>Tracheophyta</taxon>
        <taxon>Spermatophyta</taxon>
        <taxon>Magnoliopsida</taxon>
        <taxon>Liliopsida</taxon>
        <taxon>Poales</taxon>
        <taxon>Poaceae</taxon>
        <taxon>PACMAD clade</taxon>
        <taxon>Arundinoideae</taxon>
        <taxon>Arundineae</taxon>
        <taxon>Arundo</taxon>
    </lineage>
</organism>